<feature type="chain" id="PRO_5013143861" description="DUF1176 domain-containing protein" evidence="1">
    <location>
        <begin position="18"/>
        <end position="383"/>
    </location>
</feature>
<accession>A0A221KBM2</accession>
<proteinExistence type="predicted"/>
<name>A0A221KBM2_VITFI</name>
<dbReference type="InterPro" id="IPR009560">
    <property type="entry name" value="DUF1176"/>
</dbReference>
<keyword evidence="3" id="KW-1185">Reference proteome</keyword>
<organism evidence="2 3">
    <name type="scientific">Vitreoscilla filiformis</name>
    <dbReference type="NCBI Taxonomy" id="63"/>
    <lineage>
        <taxon>Bacteria</taxon>
        <taxon>Pseudomonadati</taxon>
        <taxon>Pseudomonadota</taxon>
        <taxon>Betaproteobacteria</taxon>
        <taxon>Neisseriales</taxon>
        <taxon>Neisseriaceae</taxon>
        <taxon>Vitreoscilla</taxon>
    </lineage>
</organism>
<evidence type="ECO:0000256" key="1">
    <source>
        <dbReference type="SAM" id="SignalP"/>
    </source>
</evidence>
<keyword evidence="1" id="KW-0732">Signal</keyword>
<dbReference type="EMBL" id="CP022423">
    <property type="protein sequence ID" value="ASM76240.1"/>
    <property type="molecule type" value="Genomic_DNA"/>
</dbReference>
<dbReference type="Proteomes" id="UP000199729">
    <property type="component" value="Chromosome"/>
</dbReference>
<protein>
    <recommendedName>
        <fullName evidence="4">DUF1176 domain-containing protein</fullName>
    </recommendedName>
</protein>
<evidence type="ECO:0008006" key="4">
    <source>
        <dbReference type="Google" id="ProtNLM"/>
    </source>
</evidence>
<dbReference type="AlphaFoldDB" id="A0A221KBM2"/>
<dbReference type="Pfam" id="PF06674">
    <property type="entry name" value="DUF1176"/>
    <property type="match status" value="1"/>
</dbReference>
<feature type="signal peptide" evidence="1">
    <location>
        <begin position="1"/>
        <end position="17"/>
    </location>
</feature>
<sequence>MSMVMVLLGGLSVAAQADTVTMPPAPPAGLSQDHPFQDWVVACDNVRRCEAQGYPTQESDDPPVMLRLRRDAGPDAPARLSLVWGNLTADPRQKPPPQPRASQPLTLKAGTLTFSWPVPAGYVAGGDVALPVDQGGPLLAAMRQADALVLTQGALRWRISLKGASAALLKIDDLQGRVGTVGALARPGPQAEDRVPVAPALPQIEAVRIPAGMKTPEGLKASLLKAVLALPAVGERCDRMHPENLDAKALLASTEVWPVSDSQVMVTLPCWLAAYNGGSAAWVAHIKPPHALKDVRFAALPAEGAGRGRAWAWEDSASDLTLKRQPDGVLLASAMAKGRGDCVSRSRWVWNGQAFVLLDSELSACKFFSSGGEPLRLWRAQVR</sequence>
<reference evidence="2 3" key="1">
    <citation type="submission" date="2017-07" db="EMBL/GenBank/DDBJ databases">
        <title>Complete Genome Sequence of the cosmetic ferment Vitreoscilla filiformis (ATCC15551).</title>
        <authorList>
            <person name="Contreras S."/>
            <person name="Sagory-Zalkind P."/>
            <person name="Blanquart H."/>
            <person name="Iltis A."/>
            <person name="Morand S.C."/>
        </authorList>
    </citation>
    <scope>NUCLEOTIDE SEQUENCE [LARGE SCALE GENOMIC DNA]</scope>
    <source>
        <strain evidence="2 3">ATCC 15551</strain>
    </source>
</reference>
<dbReference type="KEGG" id="vff:VITFI_CDS0461"/>
<evidence type="ECO:0000313" key="3">
    <source>
        <dbReference type="Proteomes" id="UP000199729"/>
    </source>
</evidence>
<gene>
    <name evidence="2" type="ORF">VITFI_CDS0461</name>
</gene>
<evidence type="ECO:0000313" key="2">
    <source>
        <dbReference type="EMBL" id="ASM76240.1"/>
    </source>
</evidence>